<feature type="compositionally biased region" description="Basic and acidic residues" evidence="1">
    <location>
        <begin position="75"/>
        <end position="86"/>
    </location>
</feature>
<sequence length="276" mass="31570">MSSSRKEAFVPYNFISGRKWRCTICNKEFDQSCLQAHDSLHMKNLPSPTPNAPSYSTQPYPHNPQQENHYPYKSNLEKPPSEIPLKDDKLSSIISKSIQEKADQDPQKSKSYLKGLINQQSGPIGKKPLPNFILNQAEFSNNLEYQDEEFELTSANPAITDMLSNMENIENLAYKQKNFAVSKAPTKPEIVNKQKIEKIDNNGENIQAVEKGKSIAKKSANEPPMPKKRPRKEDFSVMGAIKKIQKVEACFSAMNMILDIKLRLRKKKLFKMFKNY</sequence>
<evidence type="ECO:0000313" key="2">
    <source>
        <dbReference type="EMBL" id="CAG9323581.1"/>
    </source>
</evidence>
<comment type="caution">
    <text evidence="2">The sequence shown here is derived from an EMBL/GenBank/DDBJ whole genome shotgun (WGS) entry which is preliminary data.</text>
</comment>
<feature type="region of interest" description="Disordered" evidence="1">
    <location>
        <begin position="213"/>
        <end position="234"/>
    </location>
</feature>
<dbReference type="AlphaFoldDB" id="A0AAU9JPB8"/>
<reference evidence="2" key="1">
    <citation type="submission" date="2021-09" db="EMBL/GenBank/DDBJ databases">
        <authorList>
            <consortium name="AG Swart"/>
            <person name="Singh M."/>
            <person name="Singh A."/>
            <person name="Seah K."/>
            <person name="Emmerich C."/>
        </authorList>
    </citation>
    <scope>NUCLEOTIDE SEQUENCE</scope>
    <source>
        <strain evidence="2">ATCC30299</strain>
    </source>
</reference>
<organism evidence="2 3">
    <name type="scientific">Blepharisma stoltei</name>
    <dbReference type="NCBI Taxonomy" id="1481888"/>
    <lineage>
        <taxon>Eukaryota</taxon>
        <taxon>Sar</taxon>
        <taxon>Alveolata</taxon>
        <taxon>Ciliophora</taxon>
        <taxon>Postciliodesmatophora</taxon>
        <taxon>Heterotrichea</taxon>
        <taxon>Heterotrichida</taxon>
        <taxon>Blepharismidae</taxon>
        <taxon>Blepharisma</taxon>
    </lineage>
</organism>
<evidence type="ECO:0000256" key="1">
    <source>
        <dbReference type="SAM" id="MobiDB-lite"/>
    </source>
</evidence>
<feature type="compositionally biased region" description="Polar residues" evidence="1">
    <location>
        <begin position="52"/>
        <end position="68"/>
    </location>
</feature>
<evidence type="ECO:0000313" key="3">
    <source>
        <dbReference type="Proteomes" id="UP001162131"/>
    </source>
</evidence>
<keyword evidence="3" id="KW-1185">Reference proteome</keyword>
<name>A0AAU9JPB8_9CILI</name>
<gene>
    <name evidence="2" type="ORF">BSTOLATCC_MIC34230</name>
</gene>
<proteinExistence type="predicted"/>
<feature type="region of interest" description="Disordered" evidence="1">
    <location>
        <begin position="44"/>
        <end position="86"/>
    </location>
</feature>
<evidence type="ECO:0008006" key="4">
    <source>
        <dbReference type="Google" id="ProtNLM"/>
    </source>
</evidence>
<dbReference type="Proteomes" id="UP001162131">
    <property type="component" value="Unassembled WGS sequence"/>
</dbReference>
<protein>
    <recommendedName>
        <fullName evidence="4">C2H2-type domain-containing protein</fullName>
    </recommendedName>
</protein>
<accession>A0AAU9JPB8</accession>
<dbReference type="EMBL" id="CAJZBQ010000034">
    <property type="protein sequence ID" value="CAG9323581.1"/>
    <property type="molecule type" value="Genomic_DNA"/>
</dbReference>